<feature type="compositionally biased region" description="Basic and acidic residues" evidence="1">
    <location>
        <begin position="277"/>
        <end position="288"/>
    </location>
</feature>
<organism evidence="3 4">
    <name type="scientific">Carnegiea gigantea</name>
    <dbReference type="NCBI Taxonomy" id="171969"/>
    <lineage>
        <taxon>Eukaryota</taxon>
        <taxon>Viridiplantae</taxon>
        <taxon>Streptophyta</taxon>
        <taxon>Embryophyta</taxon>
        <taxon>Tracheophyta</taxon>
        <taxon>Spermatophyta</taxon>
        <taxon>Magnoliopsida</taxon>
        <taxon>eudicotyledons</taxon>
        <taxon>Gunneridae</taxon>
        <taxon>Pentapetalae</taxon>
        <taxon>Caryophyllales</taxon>
        <taxon>Cactineae</taxon>
        <taxon>Cactaceae</taxon>
        <taxon>Cactoideae</taxon>
        <taxon>Echinocereeae</taxon>
        <taxon>Carnegiea</taxon>
    </lineage>
</organism>
<dbReference type="Pfam" id="PF26130">
    <property type="entry name" value="PB1-like"/>
    <property type="match status" value="1"/>
</dbReference>
<feature type="compositionally biased region" description="Polar residues" evidence="1">
    <location>
        <begin position="177"/>
        <end position="187"/>
    </location>
</feature>
<evidence type="ECO:0000256" key="1">
    <source>
        <dbReference type="SAM" id="MobiDB-lite"/>
    </source>
</evidence>
<proteinExistence type="predicted"/>
<evidence type="ECO:0000259" key="2">
    <source>
        <dbReference type="Pfam" id="PF26130"/>
    </source>
</evidence>
<comment type="caution">
    <text evidence="3">The sequence shown here is derived from an EMBL/GenBank/DDBJ whole genome shotgun (WGS) entry which is preliminary data.</text>
</comment>
<name>A0A9Q1KDE2_9CARY</name>
<feature type="region of interest" description="Disordered" evidence="1">
    <location>
        <begin position="277"/>
        <end position="298"/>
    </location>
</feature>
<dbReference type="Proteomes" id="UP001153076">
    <property type="component" value="Unassembled WGS sequence"/>
</dbReference>
<feature type="region of interest" description="Disordered" evidence="1">
    <location>
        <begin position="127"/>
        <end position="203"/>
    </location>
</feature>
<dbReference type="EMBL" id="JAKOGI010000185">
    <property type="protein sequence ID" value="KAJ8440762.1"/>
    <property type="molecule type" value="Genomic_DNA"/>
</dbReference>
<keyword evidence="4" id="KW-1185">Reference proteome</keyword>
<feature type="compositionally biased region" description="Polar residues" evidence="1">
    <location>
        <begin position="289"/>
        <end position="298"/>
    </location>
</feature>
<accession>A0A9Q1KDE2</accession>
<evidence type="ECO:0000313" key="3">
    <source>
        <dbReference type="EMBL" id="KAJ8440762.1"/>
    </source>
</evidence>
<feature type="domain" description="PB1-like" evidence="2">
    <location>
        <begin position="15"/>
        <end position="113"/>
    </location>
</feature>
<sequence length="322" mass="34780">MDDTACKDAPVGGPDDVTLEINYGGVFEKGESNLEYKGGGNRTLWPVDADLLSYFEVKGLAEDVGFTNIEEIYFVIPWLSMEDGIRPLKTDYDSLDMAECARKTKKISAYIVHKVDEAVVIPPALPSSEAEKETCTSKEPKSVDRKRVKHVASKRTSPRGKVPTSNATHVTSKEKGPTTTVNNSGSNEKGPGTAGDVSATVGSKLPKEKVPLVSATVESAKEKVSPAPTKAQQQFANDFEDDTPDSPIPWDVLLKEEEADLQAEGEGEDWAEAEGELLRGREGERIRTNDNASTSGATSMVDVEAGHFLSQAYVGSNYLPQP</sequence>
<dbReference type="InterPro" id="IPR058594">
    <property type="entry name" value="PB1-like_dom_pln"/>
</dbReference>
<gene>
    <name evidence="3" type="ORF">Cgig2_005493</name>
</gene>
<evidence type="ECO:0000313" key="4">
    <source>
        <dbReference type="Proteomes" id="UP001153076"/>
    </source>
</evidence>
<feature type="compositionally biased region" description="Basic and acidic residues" evidence="1">
    <location>
        <begin position="129"/>
        <end position="145"/>
    </location>
</feature>
<protein>
    <recommendedName>
        <fullName evidence="2">PB1-like domain-containing protein</fullName>
    </recommendedName>
</protein>
<reference evidence="3" key="1">
    <citation type="submission" date="2022-04" db="EMBL/GenBank/DDBJ databases">
        <title>Carnegiea gigantea Genome sequencing and assembly v2.</title>
        <authorList>
            <person name="Copetti D."/>
            <person name="Sanderson M.J."/>
            <person name="Burquez A."/>
            <person name="Wojciechowski M.F."/>
        </authorList>
    </citation>
    <scope>NUCLEOTIDE SEQUENCE</scope>
    <source>
        <strain evidence="3">SGP5-SGP5p</strain>
        <tissue evidence="3">Aerial part</tissue>
    </source>
</reference>
<dbReference type="AlphaFoldDB" id="A0A9Q1KDE2"/>
<feature type="compositionally biased region" description="Basic residues" evidence="1">
    <location>
        <begin position="146"/>
        <end position="158"/>
    </location>
</feature>